<feature type="compositionally biased region" description="Basic and acidic residues" evidence="1">
    <location>
        <begin position="10"/>
        <end position="21"/>
    </location>
</feature>
<reference evidence="3" key="2">
    <citation type="submission" date="2023-05" db="EMBL/GenBank/DDBJ databases">
        <authorList>
            <person name="Schelkunov M.I."/>
        </authorList>
    </citation>
    <scope>NUCLEOTIDE SEQUENCE</scope>
    <source>
        <strain evidence="3">Hsosn_3</strain>
        <tissue evidence="3">Leaf</tissue>
    </source>
</reference>
<feature type="transmembrane region" description="Helical" evidence="2">
    <location>
        <begin position="49"/>
        <end position="71"/>
    </location>
</feature>
<feature type="region of interest" description="Disordered" evidence="1">
    <location>
        <begin position="1"/>
        <end position="25"/>
    </location>
</feature>
<dbReference type="Proteomes" id="UP001237642">
    <property type="component" value="Unassembled WGS sequence"/>
</dbReference>
<evidence type="ECO:0000256" key="1">
    <source>
        <dbReference type="SAM" id="MobiDB-lite"/>
    </source>
</evidence>
<evidence type="ECO:0000313" key="3">
    <source>
        <dbReference type="EMBL" id="KAK1398506.1"/>
    </source>
</evidence>
<reference evidence="3" key="1">
    <citation type="submission" date="2023-02" db="EMBL/GenBank/DDBJ databases">
        <title>Genome of toxic invasive species Heracleum sosnowskyi carries increased number of genes despite the absence of recent whole-genome duplications.</title>
        <authorList>
            <person name="Schelkunov M."/>
            <person name="Shtratnikova V."/>
            <person name="Makarenko M."/>
            <person name="Klepikova A."/>
            <person name="Omelchenko D."/>
            <person name="Novikova G."/>
            <person name="Obukhova E."/>
            <person name="Bogdanov V."/>
            <person name="Penin A."/>
            <person name="Logacheva M."/>
        </authorList>
    </citation>
    <scope>NUCLEOTIDE SEQUENCE</scope>
    <source>
        <strain evidence="3">Hsosn_3</strain>
        <tissue evidence="3">Leaf</tissue>
    </source>
</reference>
<organism evidence="3 4">
    <name type="scientific">Heracleum sosnowskyi</name>
    <dbReference type="NCBI Taxonomy" id="360622"/>
    <lineage>
        <taxon>Eukaryota</taxon>
        <taxon>Viridiplantae</taxon>
        <taxon>Streptophyta</taxon>
        <taxon>Embryophyta</taxon>
        <taxon>Tracheophyta</taxon>
        <taxon>Spermatophyta</taxon>
        <taxon>Magnoliopsida</taxon>
        <taxon>eudicotyledons</taxon>
        <taxon>Gunneridae</taxon>
        <taxon>Pentapetalae</taxon>
        <taxon>asterids</taxon>
        <taxon>campanulids</taxon>
        <taxon>Apiales</taxon>
        <taxon>Apiaceae</taxon>
        <taxon>Apioideae</taxon>
        <taxon>apioid superclade</taxon>
        <taxon>Tordylieae</taxon>
        <taxon>Tordyliinae</taxon>
        <taxon>Heracleum</taxon>
    </lineage>
</organism>
<dbReference type="AlphaFoldDB" id="A0AAD8N7B0"/>
<sequence length="135" mass="15461">MQRLSSASRVPKDYSIDLEKQQEEEEVLEKPRRWFSSRSKSSSFKTASLSIKLIHILPLIVLLCLFVLWYFSYPVNLEIKDGRLTKINRIEMSRSLNETRVDLSILAKATSPNVSVFDMLIADTANSPQPATRTD</sequence>
<protein>
    <recommendedName>
        <fullName evidence="5">Transmembrane protein</fullName>
    </recommendedName>
</protein>
<accession>A0AAD8N7B0</accession>
<dbReference type="PANTHER" id="PTHR34189">
    <property type="entry name" value="TRANSMEMBRANE PROTEIN"/>
    <property type="match status" value="1"/>
</dbReference>
<evidence type="ECO:0008006" key="5">
    <source>
        <dbReference type="Google" id="ProtNLM"/>
    </source>
</evidence>
<keyword evidence="4" id="KW-1185">Reference proteome</keyword>
<comment type="caution">
    <text evidence="3">The sequence shown here is derived from an EMBL/GenBank/DDBJ whole genome shotgun (WGS) entry which is preliminary data.</text>
</comment>
<dbReference type="PANTHER" id="PTHR34189:SF18">
    <property type="entry name" value="SERINE_THREONINE-KINASE RLCKVII PROTEIN"/>
    <property type="match status" value="1"/>
</dbReference>
<proteinExistence type="predicted"/>
<evidence type="ECO:0000256" key="2">
    <source>
        <dbReference type="SAM" id="Phobius"/>
    </source>
</evidence>
<keyword evidence="2" id="KW-1133">Transmembrane helix</keyword>
<name>A0AAD8N7B0_9APIA</name>
<evidence type="ECO:0000313" key="4">
    <source>
        <dbReference type="Proteomes" id="UP001237642"/>
    </source>
</evidence>
<keyword evidence="2" id="KW-0812">Transmembrane</keyword>
<gene>
    <name evidence="3" type="ORF">POM88_008369</name>
</gene>
<keyword evidence="2" id="KW-0472">Membrane</keyword>
<dbReference type="EMBL" id="JAUIZM010000002">
    <property type="protein sequence ID" value="KAK1398506.1"/>
    <property type="molecule type" value="Genomic_DNA"/>
</dbReference>